<name>A0ABX1BAL7_9ACTN</name>
<dbReference type="GO" id="GO:0016740">
    <property type="term" value="F:transferase activity"/>
    <property type="evidence" value="ECO:0007669"/>
    <property type="project" value="UniProtKB-KW"/>
</dbReference>
<dbReference type="Gene3D" id="3.30.1360.120">
    <property type="entry name" value="Probable tRNA modification gtpase trme, domain 1"/>
    <property type="match status" value="1"/>
</dbReference>
<evidence type="ECO:0000313" key="3">
    <source>
        <dbReference type="Proteomes" id="UP000696294"/>
    </source>
</evidence>
<dbReference type="EMBL" id="JAATEP010000032">
    <property type="protein sequence ID" value="NJP94824.1"/>
    <property type="molecule type" value="Genomic_DNA"/>
</dbReference>
<keyword evidence="3" id="KW-1185">Reference proteome</keyword>
<comment type="caution">
    <text evidence="2">The sequence shown here is derived from an EMBL/GenBank/DDBJ whole genome shotgun (WGS) entry which is preliminary data.</text>
</comment>
<dbReference type="InterPro" id="IPR027266">
    <property type="entry name" value="TrmE/GcvT-like"/>
</dbReference>
<dbReference type="RefSeq" id="WP_168015989.1">
    <property type="nucleotide sequence ID" value="NZ_JAATEP010000032.1"/>
</dbReference>
<sequence length="473" mass="52195">MGEGRSLQDLIDATPNLVDYFHNDTIAPHYRARTSLTSAFVPPEFSNWRDEQRAWRESVILFDQSHHMPELFLKGPDALRLLTRVGINTFAGFGPGRAKQLVACTPRGHVVGDCIVYCLGADSFELVSGMAVLNWVHYQAETGGYDVTIERDAPTPYNPAGRRVFYRFQLDGPDAGKTFGDAVEGPVPDIPFFRTARVRIGGAEVLALRHGMAGHQGVELSGPYEELGTVRSAILAAGEKYGIVQGGTQSYFSTIFESGWIAYPLAGIYTGEELRDFRQWLPASGWEANAQLGGSFVSADIEDYYVTPWDLGYDRLLKFDHDFIGRPALESLASWPHRRKVTLVWNEEDVLRILASQFGAGPRFKSLDFPVSFYGFPQFDEVRDEAGGMAGLSSHCGYSNNEGAVLSLAMLDERHATPGTQVVLVWGEPDGGSRKPHVERHHQTTVRATVAPAPYARHVREVKRATMTAAGSP</sequence>
<dbReference type="Proteomes" id="UP000696294">
    <property type="component" value="Unassembled WGS sequence"/>
</dbReference>
<dbReference type="PANTHER" id="PTHR43757">
    <property type="entry name" value="AMINOMETHYLTRANSFERASE"/>
    <property type="match status" value="1"/>
</dbReference>
<accession>A0ABX1BAL7</accession>
<dbReference type="InterPro" id="IPR028896">
    <property type="entry name" value="GcvT/YgfZ/DmdA"/>
</dbReference>
<feature type="domain" description="GCVT N-terminal" evidence="1">
    <location>
        <begin position="44"/>
        <end position="263"/>
    </location>
</feature>
<reference evidence="2 3" key="1">
    <citation type="submission" date="2020-03" db="EMBL/GenBank/DDBJ databases">
        <title>WGS of actinomycetes isolated from Thailand.</title>
        <authorList>
            <person name="Thawai C."/>
        </authorList>
    </citation>
    <scope>NUCLEOTIDE SEQUENCE [LARGE SCALE GENOMIC DNA]</scope>
    <source>
        <strain evidence="2 3">FMUSA5-5</strain>
    </source>
</reference>
<dbReference type="InterPro" id="IPR006222">
    <property type="entry name" value="GCVT_N"/>
</dbReference>
<keyword evidence="2" id="KW-0808">Transferase</keyword>
<gene>
    <name evidence="2" type="ORF">HCN51_36235</name>
</gene>
<evidence type="ECO:0000259" key="1">
    <source>
        <dbReference type="Pfam" id="PF01571"/>
    </source>
</evidence>
<dbReference type="PANTHER" id="PTHR43757:SF2">
    <property type="entry name" value="AMINOMETHYLTRANSFERASE, MITOCHONDRIAL"/>
    <property type="match status" value="1"/>
</dbReference>
<proteinExistence type="predicted"/>
<evidence type="ECO:0000313" key="2">
    <source>
        <dbReference type="EMBL" id="NJP94824.1"/>
    </source>
</evidence>
<dbReference type="Pfam" id="PF01571">
    <property type="entry name" value="GCV_T"/>
    <property type="match status" value="1"/>
</dbReference>
<organism evidence="2 3">
    <name type="scientific">Nonomuraea composti</name>
    <dbReference type="NCBI Taxonomy" id="2720023"/>
    <lineage>
        <taxon>Bacteria</taxon>
        <taxon>Bacillati</taxon>
        <taxon>Actinomycetota</taxon>
        <taxon>Actinomycetes</taxon>
        <taxon>Streptosporangiales</taxon>
        <taxon>Streptosporangiaceae</taxon>
        <taxon>Nonomuraea</taxon>
    </lineage>
</organism>
<protein>
    <submittedName>
        <fullName evidence="2">Aminomethyl transferase family protein</fullName>
    </submittedName>
</protein>
<dbReference type="SUPFAM" id="SSF103025">
    <property type="entry name" value="Folate-binding domain"/>
    <property type="match status" value="1"/>
</dbReference>